<gene>
    <name evidence="3" type="ORF">Adt_42487</name>
</gene>
<evidence type="ECO:0000313" key="4">
    <source>
        <dbReference type="Proteomes" id="UP001604336"/>
    </source>
</evidence>
<protein>
    <submittedName>
        <fullName evidence="3">Retrovirus-related Pol polyprotein from transposon RE1</fullName>
    </submittedName>
</protein>
<keyword evidence="4" id="KW-1185">Reference proteome</keyword>
<dbReference type="Proteomes" id="UP001604336">
    <property type="component" value="Unassembled WGS sequence"/>
</dbReference>
<dbReference type="EMBL" id="JBFOLK010000013">
    <property type="protein sequence ID" value="KAL2466636.1"/>
    <property type="molecule type" value="Genomic_DNA"/>
</dbReference>
<name>A0ABD1PRT1_9LAMI</name>
<dbReference type="Pfam" id="PF07727">
    <property type="entry name" value="RVT_2"/>
    <property type="match status" value="1"/>
</dbReference>
<evidence type="ECO:0000259" key="2">
    <source>
        <dbReference type="Pfam" id="PF07727"/>
    </source>
</evidence>
<dbReference type="InterPro" id="IPR013103">
    <property type="entry name" value="RVT_2"/>
</dbReference>
<feature type="region of interest" description="Disordered" evidence="1">
    <location>
        <begin position="44"/>
        <end position="63"/>
    </location>
</feature>
<evidence type="ECO:0000313" key="3">
    <source>
        <dbReference type="EMBL" id="KAL2466636.1"/>
    </source>
</evidence>
<proteinExistence type="predicted"/>
<dbReference type="InterPro" id="IPR043502">
    <property type="entry name" value="DNA/RNA_pol_sf"/>
</dbReference>
<sequence>MPLDLIHTDVWGPSPVNSTSGFKYYVLFVDDCTRPYVENDEVVNEQSQQNGHETIQPESSESQSRIKIWVEMPTVAEDADKNRGNKEISEIGIDEVKCGGVEAGIMKPKVYSTDVTLPSLDEIEPGNLNEALKSEKWCKAMKEEYDALMKNQTWVLVPYVSTMKVIGCRWVYKLKFDANGEIQRHKARLVAKGYSQTSGVDYYETFSPVAKSTNLEAKPFMDSNKLLELGMILLKETLLKWEFKQSRADNSVFYQESQDQIIYLLVYVDDIIVTGTAEQHYRSKLRS</sequence>
<feature type="domain" description="Reverse transcriptase Ty1/copia-type" evidence="2">
    <location>
        <begin position="151"/>
        <end position="212"/>
    </location>
</feature>
<dbReference type="SUPFAM" id="SSF56672">
    <property type="entry name" value="DNA/RNA polymerases"/>
    <property type="match status" value="1"/>
</dbReference>
<comment type="caution">
    <text evidence="3">The sequence shown here is derived from an EMBL/GenBank/DDBJ whole genome shotgun (WGS) entry which is preliminary data.</text>
</comment>
<reference evidence="4" key="1">
    <citation type="submission" date="2024-07" db="EMBL/GenBank/DDBJ databases">
        <title>Two chromosome-level genome assemblies of Korean endemic species Abeliophyllum distichum and Forsythia ovata (Oleaceae).</title>
        <authorList>
            <person name="Jang H."/>
        </authorList>
    </citation>
    <scope>NUCLEOTIDE SEQUENCE [LARGE SCALE GENOMIC DNA]</scope>
</reference>
<dbReference type="AlphaFoldDB" id="A0ABD1PRT1"/>
<accession>A0ABD1PRT1</accession>
<organism evidence="3 4">
    <name type="scientific">Abeliophyllum distichum</name>
    <dbReference type="NCBI Taxonomy" id="126358"/>
    <lineage>
        <taxon>Eukaryota</taxon>
        <taxon>Viridiplantae</taxon>
        <taxon>Streptophyta</taxon>
        <taxon>Embryophyta</taxon>
        <taxon>Tracheophyta</taxon>
        <taxon>Spermatophyta</taxon>
        <taxon>Magnoliopsida</taxon>
        <taxon>eudicotyledons</taxon>
        <taxon>Gunneridae</taxon>
        <taxon>Pentapetalae</taxon>
        <taxon>asterids</taxon>
        <taxon>lamiids</taxon>
        <taxon>Lamiales</taxon>
        <taxon>Oleaceae</taxon>
        <taxon>Forsythieae</taxon>
        <taxon>Abeliophyllum</taxon>
    </lineage>
</organism>
<evidence type="ECO:0000256" key="1">
    <source>
        <dbReference type="SAM" id="MobiDB-lite"/>
    </source>
</evidence>